<proteinExistence type="inferred from homology"/>
<dbReference type="Pfam" id="PF03343">
    <property type="entry name" value="SART-1"/>
    <property type="match status" value="1"/>
</dbReference>
<sequence>MKRKKEGNHLIRLDSDDEDYIYKHEHKYKYFKDHNNKEELGLKLDKNQYDKTEINKYIEEEFPIFIPEDCSVLDEEVNNIQLNLNNLQSEVDKKEVEYNKLQVTKVVNKQNINFKNIKKLKTNIQDIKLRLRSKDIYDYKTESSTRLNIEDIDYKVDDDELFYSKLSISKVKTPIINPDNKKELGMNIKVENTNDKLIKDEGIEICDNLSSGIIISTEDEICRLTSNKNDIKNNNRDVSKKDIILTNSSITDNPNVIVKLSKKSEEIDDISNYSNNDLFVEKPLDFGMASALELFKQRGETFSNPINNKQDSLRDVVLWHMDENGNILTQKEAFRQLCWKFHGKKSGKNKIEKMIRRSIRNA</sequence>
<dbReference type="PANTHER" id="PTHR14152:SF5">
    <property type="entry name" value="U4_U6.U5 TRI-SNRNP-ASSOCIATED PROTEIN 1"/>
    <property type="match status" value="1"/>
</dbReference>
<organism evidence="5 6">
    <name type="scientific">Cryptosporidium andersoni</name>
    <dbReference type="NCBI Taxonomy" id="117008"/>
    <lineage>
        <taxon>Eukaryota</taxon>
        <taxon>Sar</taxon>
        <taxon>Alveolata</taxon>
        <taxon>Apicomplexa</taxon>
        <taxon>Conoidasida</taxon>
        <taxon>Coccidia</taxon>
        <taxon>Eucoccidiorida</taxon>
        <taxon>Eimeriorina</taxon>
        <taxon>Cryptosporidiidae</taxon>
        <taxon>Cryptosporidium</taxon>
    </lineage>
</organism>
<reference evidence="5 6" key="1">
    <citation type="submission" date="2016-10" db="EMBL/GenBank/DDBJ databases">
        <title>Reductive evolution of mitochondrial metabolism and differential evolution of invasion-related proteins in Cryptosporidium.</title>
        <authorList>
            <person name="Liu S."/>
            <person name="Roellig D.M."/>
            <person name="Guo Y."/>
            <person name="Li N."/>
            <person name="Frace M.A."/>
            <person name="Tang K."/>
            <person name="Zhang L."/>
            <person name="Feng Y."/>
            <person name="Xiao L."/>
        </authorList>
    </citation>
    <scope>NUCLEOTIDE SEQUENCE [LARGE SCALE GENOMIC DNA]</scope>
    <source>
        <strain evidence="5">30847</strain>
    </source>
</reference>
<evidence type="ECO:0000256" key="3">
    <source>
        <dbReference type="ARBA" id="ARBA00023242"/>
    </source>
</evidence>
<keyword evidence="4" id="KW-0175">Coiled coil</keyword>
<comment type="similarity">
    <text evidence="2">Belongs to the SNU66/SART1 family.</text>
</comment>
<evidence type="ECO:0000256" key="4">
    <source>
        <dbReference type="SAM" id="Coils"/>
    </source>
</evidence>
<protein>
    <recommendedName>
        <fullName evidence="7">SART-1 family protein</fullName>
    </recommendedName>
</protein>
<dbReference type="AlphaFoldDB" id="A0A1J4MIK3"/>
<keyword evidence="6" id="KW-1185">Reference proteome</keyword>
<evidence type="ECO:0000256" key="2">
    <source>
        <dbReference type="ARBA" id="ARBA00006076"/>
    </source>
</evidence>
<dbReference type="PANTHER" id="PTHR14152">
    <property type="entry name" value="SQUAMOUS CELL CARCINOMA ANTIGEN RECOGNISED BY CYTOTOXIC T LYMPHOCYTES"/>
    <property type="match status" value="1"/>
</dbReference>
<comment type="subcellular location">
    <subcellularLocation>
        <location evidence="1">Nucleus</location>
    </subcellularLocation>
</comment>
<evidence type="ECO:0008006" key="7">
    <source>
        <dbReference type="Google" id="ProtNLM"/>
    </source>
</evidence>
<evidence type="ECO:0000313" key="6">
    <source>
        <dbReference type="Proteomes" id="UP000186804"/>
    </source>
</evidence>
<dbReference type="VEuPathDB" id="CryptoDB:cand_003530"/>
<dbReference type="Proteomes" id="UP000186804">
    <property type="component" value="Unassembled WGS sequence"/>
</dbReference>
<dbReference type="OrthoDB" id="5583at2759"/>
<evidence type="ECO:0000313" key="5">
    <source>
        <dbReference type="EMBL" id="OII73299.1"/>
    </source>
</evidence>
<evidence type="ECO:0000256" key="1">
    <source>
        <dbReference type="ARBA" id="ARBA00004123"/>
    </source>
</evidence>
<dbReference type="InterPro" id="IPR005011">
    <property type="entry name" value="SNU66/SART1"/>
</dbReference>
<gene>
    <name evidence="5" type="ORF">cand_003530</name>
</gene>
<dbReference type="GO" id="GO:0046540">
    <property type="term" value="C:U4/U6 x U5 tri-snRNP complex"/>
    <property type="evidence" value="ECO:0007669"/>
    <property type="project" value="TreeGrafter"/>
</dbReference>
<name>A0A1J4MIK3_9CRYT</name>
<dbReference type="GO" id="GO:0000481">
    <property type="term" value="P:maturation of 5S rRNA"/>
    <property type="evidence" value="ECO:0007669"/>
    <property type="project" value="TreeGrafter"/>
</dbReference>
<dbReference type="GO" id="GO:0045292">
    <property type="term" value="P:mRNA cis splicing, via spliceosome"/>
    <property type="evidence" value="ECO:0007669"/>
    <property type="project" value="TreeGrafter"/>
</dbReference>
<comment type="caution">
    <text evidence="5">The sequence shown here is derived from an EMBL/GenBank/DDBJ whole genome shotgun (WGS) entry which is preliminary data.</text>
</comment>
<dbReference type="RefSeq" id="XP_067067103.1">
    <property type="nucleotide sequence ID" value="XM_067210599.1"/>
</dbReference>
<keyword evidence="3" id="KW-0539">Nucleus</keyword>
<dbReference type="GeneID" id="92364538"/>
<dbReference type="EMBL" id="LRBS01000104">
    <property type="protein sequence ID" value="OII73299.1"/>
    <property type="molecule type" value="Genomic_DNA"/>
</dbReference>
<feature type="coiled-coil region" evidence="4">
    <location>
        <begin position="70"/>
        <end position="104"/>
    </location>
</feature>
<accession>A0A1J4MIK3</accession>